<reference evidence="2 3" key="1">
    <citation type="submission" date="2017-06" db="EMBL/GenBank/DDBJ databases">
        <authorList>
            <consortium name="Pathogen Informatics"/>
        </authorList>
    </citation>
    <scope>NUCLEOTIDE SEQUENCE [LARGE SCALE GENOMIC DNA]</scope>
    <source>
        <strain evidence="2 3">NCTC13039</strain>
    </source>
</reference>
<keyword evidence="3" id="KW-1185">Reference proteome</keyword>
<sequence length="45" mass="4373">MGVSSFTGRGVLCSLPGVALFGLVLGECGVGAILVVLCCVVLGCC</sequence>
<name>A0A239VQE2_9MICO</name>
<keyword evidence="1" id="KW-0472">Membrane</keyword>
<evidence type="ECO:0000313" key="2">
    <source>
        <dbReference type="EMBL" id="SNV23913.1"/>
    </source>
</evidence>
<dbReference type="AlphaFoldDB" id="A0A239VQE2"/>
<evidence type="ECO:0000256" key="1">
    <source>
        <dbReference type="SAM" id="Phobius"/>
    </source>
</evidence>
<organism evidence="2 3">
    <name type="scientific">Dermatophilus congolensis</name>
    <dbReference type="NCBI Taxonomy" id="1863"/>
    <lineage>
        <taxon>Bacteria</taxon>
        <taxon>Bacillati</taxon>
        <taxon>Actinomycetota</taxon>
        <taxon>Actinomycetes</taxon>
        <taxon>Micrococcales</taxon>
        <taxon>Dermatophilaceae</taxon>
        <taxon>Dermatophilus</taxon>
    </lineage>
</organism>
<dbReference type="KEGG" id="dco:SAMEA4475696_1932"/>
<keyword evidence="1" id="KW-0812">Transmembrane</keyword>
<keyword evidence="1" id="KW-1133">Transmembrane helix</keyword>
<protein>
    <submittedName>
        <fullName evidence="2">Uncharacterized protein</fullName>
    </submittedName>
</protein>
<evidence type="ECO:0000313" key="3">
    <source>
        <dbReference type="Proteomes" id="UP000242637"/>
    </source>
</evidence>
<dbReference type="Proteomes" id="UP000242637">
    <property type="component" value="Chromosome 1"/>
</dbReference>
<accession>A0A239VQE2</accession>
<gene>
    <name evidence="2" type="ORF">SAMEA4475696_01932</name>
</gene>
<feature type="transmembrane region" description="Helical" evidence="1">
    <location>
        <begin position="20"/>
        <end position="44"/>
    </location>
</feature>
<proteinExistence type="predicted"/>
<dbReference type="EMBL" id="LT906453">
    <property type="protein sequence ID" value="SNV23913.1"/>
    <property type="molecule type" value="Genomic_DNA"/>
</dbReference>